<feature type="domain" description="Response regulatory" evidence="2">
    <location>
        <begin position="4"/>
        <end position="124"/>
    </location>
</feature>
<dbReference type="InterPro" id="IPR011006">
    <property type="entry name" value="CheY-like_superfamily"/>
</dbReference>
<dbReference type="Gene3D" id="3.40.50.2300">
    <property type="match status" value="1"/>
</dbReference>
<dbReference type="Gene3D" id="2.40.50.1020">
    <property type="entry name" value="LytTr DNA-binding domain"/>
    <property type="match status" value="1"/>
</dbReference>
<evidence type="ECO:0000313" key="5">
    <source>
        <dbReference type="Proteomes" id="UP000177515"/>
    </source>
</evidence>
<dbReference type="Pfam" id="PF04397">
    <property type="entry name" value="LytTR"/>
    <property type="match status" value="1"/>
</dbReference>
<protein>
    <submittedName>
        <fullName evidence="4">DNA-binding response regulator</fullName>
    </submittedName>
</protein>
<keyword evidence="4" id="KW-0238">DNA-binding</keyword>
<keyword evidence="1" id="KW-0597">Phosphoprotein</keyword>
<dbReference type="InterPro" id="IPR046947">
    <property type="entry name" value="LytR-like"/>
</dbReference>
<dbReference type="GO" id="GO:0003677">
    <property type="term" value="F:DNA binding"/>
    <property type="evidence" value="ECO:0007669"/>
    <property type="project" value="UniProtKB-KW"/>
</dbReference>
<dbReference type="PANTHER" id="PTHR37299">
    <property type="entry name" value="TRANSCRIPTIONAL REGULATOR-RELATED"/>
    <property type="match status" value="1"/>
</dbReference>
<reference evidence="4 5" key="1">
    <citation type="submission" date="2016-10" db="EMBL/GenBank/DDBJ databases">
        <title>Complete genome sequences of three Cupriavidus strains isolated from various Malaysian environments.</title>
        <authorList>
            <person name="Abdullah A.A.-A."/>
            <person name="Shafie N.A.H."/>
            <person name="Lau N.S."/>
        </authorList>
    </citation>
    <scope>NUCLEOTIDE SEQUENCE [LARGE SCALE GENOMIC DNA]</scope>
    <source>
        <strain evidence="4 5">USMAA1020</strain>
    </source>
</reference>
<keyword evidence="5" id="KW-1185">Reference proteome</keyword>
<dbReference type="SMART" id="SM00850">
    <property type="entry name" value="LytTR"/>
    <property type="match status" value="1"/>
</dbReference>
<name>A0ABM6FAM5_9BURK</name>
<evidence type="ECO:0000259" key="2">
    <source>
        <dbReference type="PROSITE" id="PS50110"/>
    </source>
</evidence>
<dbReference type="PANTHER" id="PTHR37299:SF1">
    <property type="entry name" value="STAGE 0 SPORULATION PROTEIN A HOMOLOG"/>
    <property type="match status" value="1"/>
</dbReference>
<dbReference type="SUPFAM" id="SSF52172">
    <property type="entry name" value="CheY-like"/>
    <property type="match status" value="1"/>
</dbReference>
<gene>
    <name evidence="4" type="ORF">BKK80_22860</name>
</gene>
<evidence type="ECO:0000256" key="1">
    <source>
        <dbReference type="PROSITE-ProRule" id="PRU00169"/>
    </source>
</evidence>
<dbReference type="RefSeq" id="WP_071016813.1">
    <property type="nucleotide sequence ID" value="NZ_CP017755.1"/>
</dbReference>
<dbReference type="PROSITE" id="PS50110">
    <property type="entry name" value="RESPONSE_REGULATORY"/>
    <property type="match status" value="1"/>
</dbReference>
<feature type="modified residue" description="4-aspartylphosphate" evidence="1">
    <location>
        <position position="56"/>
    </location>
</feature>
<dbReference type="EMBL" id="CP017755">
    <property type="protein sequence ID" value="AOZ08752.1"/>
    <property type="molecule type" value="Genomic_DNA"/>
</dbReference>
<sequence>MHATALIAEDEALLAADLRAQLLRLWPGLEIVATVGDGASAAERALALQPDLLFLDIRMPGMSGLEAAQALAEDWPDGGRPFPLIVFVTAYDNYALPAFEHAAADYVLKPAQPERLAKTCARLQAALGRRAQAQGAAAWEAPLDQLRALLQAGVAQPPARPAPLQVIQASAGNTISLVPVDEVIYFEAADKYVRVVTATHEHLIRMTLRELQLRLDPAVFWQVHRSTIVRCTAIASAVRDDAGRLTLHLRGHGDTLSVSRLYADLFRAM</sequence>
<dbReference type="Pfam" id="PF00072">
    <property type="entry name" value="Response_reg"/>
    <property type="match status" value="1"/>
</dbReference>
<dbReference type="InterPro" id="IPR001789">
    <property type="entry name" value="Sig_transdc_resp-reg_receiver"/>
</dbReference>
<dbReference type="Proteomes" id="UP000177515">
    <property type="component" value="Chromosome 2"/>
</dbReference>
<proteinExistence type="predicted"/>
<evidence type="ECO:0000313" key="4">
    <source>
        <dbReference type="EMBL" id="AOZ08752.1"/>
    </source>
</evidence>
<dbReference type="SMART" id="SM00448">
    <property type="entry name" value="REC"/>
    <property type="match status" value="1"/>
</dbReference>
<evidence type="ECO:0000259" key="3">
    <source>
        <dbReference type="PROSITE" id="PS50930"/>
    </source>
</evidence>
<dbReference type="InterPro" id="IPR007492">
    <property type="entry name" value="LytTR_DNA-bd_dom"/>
</dbReference>
<feature type="domain" description="HTH LytTR-type" evidence="3">
    <location>
        <begin position="167"/>
        <end position="269"/>
    </location>
</feature>
<organism evidence="4 5">
    <name type="scientific">Cupriavidus malaysiensis</name>
    <dbReference type="NCBI Taxonomy" id="367825"/>
    <lineage>
        <taxon>Bacteria</taxon>
        <taxon>Pseudomonadati</taxon>
        <taxon>Pseudomonadota</taxon>
        <taxon>Betaproteobacteria</taxon>
        <taxon>Burkholderiales</taxon>
        <taxon>Burkholderiaceae</taxon>
        <taxon>Cupriavidus</taxon>
    </lineage>
</organism>
<accession>A0ABM6FAM5</accession>
<dbReference type="PROSITE" id="PS50930">
    <property type="entry name" value="HTH_LYTTR"/>
    <property type="match status" value="1"/>
</dbReference>